<evidence type="ECO:0000313" key="2">
    <source>
        <dbReference type="EMBL" id="MEE2000648.1"/>
    </source>
</evidence>
<dbReference type="PANTHER" id="PTHR12121">
    <property type="entry name" value="CARBON CATABOLITE REPRESSOR PROTEIN 4"/>
    <property type="match status" value="1"/>
</dbReference>
<feature type="domain" description="Endonuclease/exonuclease/phosphatase" evidence="1">
    <location>
        <begin position="43"/>
        <end position="327"/>
    </location>
</feature>
<evidence type="ECO:0000259" key="1">
    <source>
        <dbReference type="Pfam" id="PF03372"/>
    </source>
</evidence>
<dbReference type="EMBL" id="JAUHLI010000003">
    <property type="protein sequence ID" value="MEE2000648.1"/>
    <property type="molecule type" value="Genomic_DNA"/>
</dbReference>
<keyword evidence="2" id="KW-0540">Nuclease</keyword>
<protein>
    <submittedName>
        <fullName evidence="2">Endonuclease/exonuclease/phosphatase family protein</fullName>
    </submittedName>
</protein>
<dbReference type="PANTHER" id="PTHR12121:SF36">
    <property type="entry name" value="ENDONUCLEASE_EXONUCLEASE_PHOSPHATASE DOMAIN-CONTAINING PROTEIN"/>
    <property type="match status" value="1"/>
</dbReference>
<comment type="caution">
    <text evidence="2">The sequence shown here is derived from an EMBL/GenBank/DDBJ whole genome shotgun (WGS) entry which is preliminary data.</text>
</comment>
<gene>
    <name evidence="2" type="ORF">QWY20_04215</name>
</gene>
<sequence length="339" mass="37607">MSSPFRFRIASVNLLNYIEPPLASYEYDAIYTQAQWQQKQQWLQQFIEQQQPDIIGFQEVFSCEALQQQLLALGYPFFVVVQQPELVSDYIYHKPVVALASRYEVTSCAALTADPALLSAAGLAGLHFSRLPLRATIQLPAFGALDCCVVHLKSKRPQLDLTLLPEVDNSSLHAAFGSWASTVQRGTEAHLLIHALCQRRQQQRLPLVLMGDLNDTLSEASPLAILTEAGELWQQQANANGLEASGWNPVRLHDALALANQQQASPGVVRPATHYYGSSGSVLDYILLSDEFAGQHPACRADVLSYHTVDKHLVRPDYSLDAYSSDHAPVLIECQFVRP</sequence>
<dbReference type="InterPro" id="IPR050410">
    <property type="entry name" value="CCR4/nocturin_mRNA_transcr"/>
</dbReference>
<dbReference type="GO" id="GO:0004519">
    <property type="term" value="F:endonuclease activity"/>
    <property type="evidence" value="ECO:0007669"/>
    <property type="project" value="UniProtKB-KW"/>
</dbReference>
<keyword evidence="3" id="KW-1185">Reference proteome</keyword>
<proteinExistence type="predicted"/>
<dbReference type="InterPro" id="IPR005135">
    <property type="entry name" value="Endo/exonuclease/phosphatase"/>
</dbReference>
<keyword evidence="2" id="KW-0255">Endonuclease</keyword>
<reference evidence="2 3" key="1">
    <citation type="submission" date="2023-07" db="EMBL/GenBank/DDBJ databases">
        <title>Alkalimonas sp., MEB108 novel, alkaliphilic bacterium isolated from Lonar Lake, India.</title>
        <authorList>
            <person name="Joshi A."/>
            <person name="Thite S."/>
        </authorList>
    </citation>
    <scope>NUCLEOTIDE SEQUENCE [LARGE SCALE GENOMIC DNA]</scope>
    <source>
        <strain evidence="2 3">MEB108</strain>
    </source>
</reference>
<dbReference type="Proteomes" id="UP001336314">
    <property type="component" value="Unassembled WGS sequence"/>
</dbReference>
<dbReference type="RefSeq" id="WP_330127787.1">
    <property type="nucleotide sequence ID" value="NZ_JAUHLI010000003.1"/>
</dbReference>
<organism evidence="2 3">
    <name type="scientific">Alkalimonas cellulosilytica</name>
    <dbReference type="NCBI Taxonomy" id="3058395"/>
    <lineage>
        <taxon>Bacteria</taxon>
        <taxon>Pseudomonadati</taxon>
        <taxon>Pseudomonadota</taxon>
        <taxon>Gammaproteobacteria</taxon>
        <taxon>Alkalimonas</taxon>
    </lineage>
</organism>
<dbReference type="Pfam" id="PF03372">
    <property type="entry name" value="Exo_endo_phos"/>
    <property type="match status" value="1"/>
</dbReference>
<dbReference type="InterPro" id="IPR036691">
    <property type="entry name" value="Endo/exonu/phosph_ase_sf"/>
</dbReference>
<name>A0ABU7J2Q1_9GAMM</name>
<evidence type="ECO:0000313" key="3">
    <source>
        <dbReference type="Proteomes" id="UP001336314"/>
    </source>
</evidence>
<accession>A0ABU7J2Q1</accession>
<keyword evidence="2" id="KW-0378">Hydrolase</keyword>
<dbReference type="SUPFAM" id="SSF56219">
    <property type="entry name" value="DNase I-like"/>
    <property type="match status" value="1"/>
</dbReference>
<dbReference type="Gene3D" id="3.60.10.10">
    <property type="entry name" value="Endonuclease/exonuclease/phosphatase"/>
    <property type="match status" value="1"/>
</dbReference>